<organism evidence="5 6">
    <name type="scientific">Staphylococcus equorum</name>
    <dbReference type="NCBI Taxonomy" id="246432"/>
    <lineage>
        <taxon>Bacteria</taxon>
        <taxon>Bacillati</taxon>
        <taxon>Bacillota</taxon>
        <taxon>Bacilli</taxon>
        <taxon>Bacillales</taxon>
        <taxon>Staphylococcaceae</taxon>
        <taxon>Staphylococcus</taxon>
    </lineage>
</organism>
<gene>
    <name evidence="5" type="ORF">M4L21_12140</name>
</gene>
<keyword evidence="1 3" id="KW-0732">Signal</keyword>
<evidence type="ECO:0000256" key="1">
    <source>
        <dbReference type="ARBA" id="ARBA00022729"/>
    </source>
</evidence>
<evidence type="ECO:0000256" key="3">
    <source>
        <dbReference type="SAM" id="SignalP"/>
    </source>
</evidence>
<feature type="signal peptide" evidence="3">
    <location>
        <begin position="1"/>
        <end position="19"/>
    </location>
</feature>
<dbReference type="Gene3D" id="2.60.40.1240">
    <property type="match status" value="1"/>
</dbReference>
<evidence type="ECO:0000313" key="5">
    <source>
        <dbReference type="EMBL" id="MDG0860080.1"/>
    </source>
</evidence>
<dbReference type="Proteomes" id="UP001152302">
    <property type="component" value="Unassembled WGS sequence"/>
</dbReference>
<evidence type="ECO:0000256" key="2">
    <source>
        <dbReference type="SAM" id="MobiDB-lite"/>
    </source>
</evidence>
<feature type="region of interest" description="Disordered" evidence="2">
    <location>
        <begin position="177"/>
        <end position="226"/>
    </location>
</feature>
<accession>A0A9X4LG24</accession>
<dbReference type="InterPro" id="IPR029050">
    <property type="entry name" value="Immunoprotect_excell_Ig-like"/>
</dbReference>
<feature type="compositionally biased region" description="Acidic residues" evidence="2">
    <location>
        <begin position="196"/>
        <end position="222"/>
    </location>
</feature>
<feature type="compositionally biased region" description="Polar residues" evidence="2">
    <location>
        <begin position="181"/>
        <end position="193"/>
    </location>
</feature>
<evidence type="ECO:0000313" key="6">
    <source>
        <dbReference type="Proteomes" id="UP001152302"/>
    </source>
</evidence>
<sequence length="338" mass="39174">MKKLLFLALIALLVLAACGTENDKVKSKDKESDKTEENSNAKATGKMKNFKIGQVVHADGVDIKLTKVEYVNEYDEYSAPENGRVVKVHLKFKNNNNDQVLVDSADFSMKMNNENYQEWFGNDDTNAGFSHQLNKGNTGSGYITYDVPEGNEYALEMDAHPKFENIKARWKIKKEDIKEATGQSENQTSENIVTETEPESESAPEETDGESTEEDEDTESEEMTYPAEMYNSLVDEYNELTDGEKMNHVEDDVLEIEYDQLEARVDELYNKQMELEDQEYEEQMKQDEKEFDEEMKRQDEAYEQEMKEQDEAYEKEMEEIDKAYEEDMKAIEDDESTE</sequence>
<dbReference type="RefSeq" id="WP_277581903.1">
    <property type="nucleotide sequence ID" value="NZ_JAMBPV010000008.1"/>
</dbReference>
<dbReference type="AlphaFoldDB" id="A0A9X4LG24"/>
<feature type="domain" description="DUF4352" evidence="4">
    <location>
        <begin position="50"/>
        <end position="164"/>
    </location>
</feature>
<feature type="compositionally biased region" description="Basic and acidic residues" evidence="2">
    <location>
        <begin position="282"/>
        <end position="297"/>
    </location>
</feature>
<reference evidence="5" key="1">
    <citation type="submission" date="2022-05" db="EMBL/GenBank/DDBJ databases">
        <title>Comparative genomics of Staphylococcus equorum isolates.</title>
        <authorList>
            <person name="Luelf R.H."/>
        </authorList>
    </citation>
    <scope>NUCLEOTIDE SEQUENCE</scope>
    <source>
        <strain evidence="5">TMW 2.2343</strain>
    </source>
</reference>
<dbReference type="PROSITE" id="PS51257">
    <property type="entry name" value="PROKAR_LIPOPROTEIN"/>
    <property type="match status" value="1"/>
</dbReference>
<proteinExistence type="predicted"/>
<dbReference type="EMBL" id="JAMBPX010000009">
    <property type="protein sequence ID" value="MDG0860080.1"/>
    <property type="molecule type" value="Genomic_DNA"/>
</dbReference>
<protein>
    <submittedName>
        <fullName evidence="5">DUF4352 domain-containing protein</fullName>
    </submittedName>
</protein>
<comment type="caution">
    <text evidence="5">The sequence shown here is derived from an EMBL/GenBank/DDBJ whole genome shotgun (WGS) entry which is preliminary data.</text>
</comment>
<name>A0A9X4LG24_9STAP</name>
<feature type="chain" id="PRO_5040778819" evidence="3">
    <location>
        <begin position="20"/>
        <end position="338"/>
    </location>
</feature>
<dbReference type="Pfam" id="PF11611">
    <property type="entry name" value="DUF4352"/>
    <property type="match status" value="1"/>
</dbReference>
<feature type="region of interest" description="Disordered" evidence="2">
    <location>
        <begin position="278"/>
        <end position="297"/>
    </location>
</feature>
<evidence type="ECO:0000259" key="4">
    <source>
        <dbReference type="Pfam" id="PF11611"/>
    </source>
</evidence>
<dbReference type="InterPro" id="IPR029051">
    <property type="entry name" value="DUF4352"/>
</dbReference>